<evidence type="ECO:0000313" key="3">
    <source>
        <dbReference type="Proteomes" id="UP000294689"/>
    </source>
</evidence>
<feature type="compositionally biased region" description="Basic and acidic residues" evidence="1">
    <location>
        <begin position="481"/>
        <end position="490"/>
    </location>
</feature>
<evidence type="ECO:0000313" key="2">
    <source>
        <dbReference type="EMBL" id="TDU40314.1"/>
    </source>
</evidence>
<dbReference type="OrthoDB" id="1393025at2"/>
<comment type="caution">
    <text evidence="2">The sequence shown here is derived from an EMBL/GenBank/DDBJ whole genome shotgun (WGS) entry which is preliminary data.</text>
</comment>
<dbReference type="Proteomes" id="UP000294689">
    <property type="component" value="Unassembled WGS sequence"/>
</dbReference>
<proteinExistence type="predicted"/>
<reference evidence="2 3" key="1">
    <citation type="submission" date="2019-03" db="EMBL/GenBank/DDBJ databases">
        <title>Genomic Encyclopedia of Archaeal and Bacterial Type Strains, Phase II (KMG-II): from individual species to whole genera.</title>
        <authorList>
            <person name="Goeker M."/>
        </authorList>
    </citation>
    <scope>NUCLEOTIDE SEQUENCE [LARGE SCALE GENOMIC DNA]</scope>
    <source>
        <strain evidence="2 3">DSM 28135</strain>
    </source>
</reference>
<keyword evidence="3" id="KW-1185">Reference proteome</keyword>
<accession>A0A4R7PZ51</accession>
<dbReference type="Pfam" id="PF11751">
    <property type="entry name" value="PorP_SprF"/>
    <property type="match status" value="1"/>
</dbReference>
<dbReference type="EMBL" id="SOBW01000008">
    <property type="protein sequence ID" value="TDU40314.1"/>
    <property type="molecule type" value="Genomic_DNA"/>
</dbReference>
<organism evidence="2 3">
    <name type="scientific">Gelidibacter sediminis</name>
    <dbReference type="NCBI Taxonomy" id="1608710"/>
    <lineage>
        <taxon>Bacteria</taxon>
        <taxon>Pseudomonadati</taxon>
        <taxon>Bacteroidota</taxon>
        <taxon>Flavobacteriia</taxon>
        <taxon>Flavobacteriales</taxon>
        <taxon>Flavobacteriaceae</taxon>
        <taxon>Gelidibacter</taxon>
    </lineage>
</organism>
<feature type="region of interest" description="Disordered" evidence="1">
    <location>
        <begin position="456"/>
        <end position="490"/>
    </location>
</feature>
<dbReference type="RefSeq" id="WP_133758336.1">
    <property type="nucleotide sequence ID" value="NZ_SOBW01000008.1"/>
</dbReference>
<dbReference type="AlphaFoldDB" id="A0A4R7PZ51"/>
<gene>
    <name evidence="2" type="ORF">BXY82_2361</name>
</gene>
<feature type="region of interest" description="Disordered" evidence="1">
    <location>
        <begin position="510"/>
        <end position="529"/>
    </location>
</feature>
<sequence length="867" mass="96469">MRQLQPHNTQYIKHLLKGGLYKVESCGKLFQLEYVLIFVLCVCTLQTVNAQEEDGVVSLSVPVRNSLTFNRYTINPTLSFVREQHNYISLYNKREWVQFEDAPETYLLSYAGRFAENIGAGVGLFQQNYGILTTFGGIVNFAYNVRLQQDSNLTFGLNLGVYKSGINTGNVVTNYPDASLDNVPSHLLLTVNPGINYGTAFLDFGVSINNLVLYNVQSSELIQDDPRQSIQAHLMYTGYMNSRGFFDEAKFSGLIRSEFGKESTTISAIAMLTVPKGIWAQVGYNTLYGGTAGLGLNITPQIAIEYNFEKALGDLTDFGPSHDITLAFKFNNRTRYDYSDEDEMSALFTPNQKPVLAANVKKVDADTRVQRAAASAAKREEIRARAKEKSEARAQLAEEKKAVEIKKEINAITEVEEKATIEVETDQAKEAQALKEAEANAKREAEAKLKSEQDAKAKLAAKQSAKAEADAAAKRAAQAKAEQEAKEKLAAQEKIKAEELARVKAEAQAKSEAEAAAKENQEAVEAAKAKQLEDEKARADALKAEQLAAEAKAKQLAEAEVAQKAKEELIQQAIENPKDALGASIKSIAVLAEESKNVQQELLSQFSEIVTTKNDDLKDLKEENDLSEQGIYRAPKPFKSITDENNKLAAIKTNLDQIIATNDVRIKEFEKLIEERSKIPTLKNDAVFLYYQKALNALKAEQIRAVQAKTDLNTKLNQINVATEFERRRRIKRAAFNNEDDRYTQDRSTLKYIKQNTPLSSAPLEVADFDFGETQSSNIQILKNIKNIESGFYVVLAVHNDTAKRDAFLAKVVSAGVSTIDFFYDVNTSKYFIYHQKVDTIEAANDALKNKGSQPYTSKLSIIKIEN</sequence>
<dbReference type="NCBIfam" id="TIGR03519">
    <property type="entry name" value="T9SS_PorP_fam"/>
    <property type="match status" value="1"/>
</dbReference>
<protein>
    <submittedName>
        <fullName evidence="2">Type IX secretion system PorP/SprF family membrane protein</fullName>
    </submittedName>
</protein>
<evidence type="ECO:0000256" key="1">
    <source>
        <dbReference type="SAM" id="MobiDB-lite"/>
    </source>
</evidence>
<name>A0A4R7PZ51_9FLAO</name>
<dbReference type="InterPro" id="IPR019861">
    <property type="entry name" value="PorP/SprF_Bacteroidetes"/>
</dbReference>